<accession>A0AAU8N8D3</accession>
<reference evidence="2" key="1">
    <citation type="submission" date="2024-05" db="EMBL/GenBank/DDBJ databases">
        <title>Draft genome assemblies of 36 bacteria isolated from hibernating arctic ground squirrels.</title>
        <authorList>
            <person name="McKee H."/>
            <person name="Mullen L."/>
            <person name="Drown D.M."/>
            <person name="Duddleston K.N."/>
        </authorList>
    </citation>
    <scope>NUCLEOTIDE SEQUENCE</scope>
    <source>
        <strain evidence="2">AN1007</strain>
    </source>
</reference>
<proteinExistence type="predicted"/>
<evidence type="ECO:0000313" key="2">
    <source>
        <dbReference type="EMBL" id="XCP93662.1"/>
    </source>
</evidence>
<name>A0AAU8N8D3_9BACL</name>
<organism evidence="2">
    <name type="scientific">Paenibacillus sp. AN1007</name>
    <dbReference type="NCBI Taxonomy" id="3151385"/>
    <lineage>
        <taxon>Bacteria</taxon>
        <taxon>Bacillati</taxon>
        <taxon>Bacillota</taxon>
        <taxon>Bacilli</taxon>
        <taxon>Bacillales</taxon>
        <taxon>Paenibacillaceae</taxon>
        <taxon>Paenibacillus</taxon>
    </lineage>
</organism>
<sequence>MFYKKNYYDELGAMILPDESINRSKERSFIYIMMFTLIYGLTLLMWPFIAFAMGMSLAAPTPPEFEVAGRLMGELLMSYPIAVIAALLSGWYSYYIKRYIFPYWIMQLPLLWILAWIAVDYLGTDISKVPFLQ</sequence>
<evidence type="ECO:0000256" key="1">
    <source>
        <dbReference type="SAM" id="Phobius"/>
    </source>
</evidence>
<keyword evidence="1" id="KW-1133">Transmembrane helix</keyword>
<feature type="transmembrane region" description="Helical" evidence="1">
    <location>
        <begin position="29"/>
        <end position="55"/>
    </location>
</feature>
<protein>
    <submittedName>
        <fullName evidence="2">Uncharacterized protein</fullName>
    </submittedName>
</protein>
<dbReference type="AlphaFoldDB" id="A0AAU8N8D3"/>
<keyword evidence="1" id="KW-0812">Transmembrane</keyword>
<dbReference type="EMBL" id="CP159992">
    <property type="protein sequence ID" value="XCP93662.1"/>
    <property type="molecule type" value="Genomic_DNA"/>
</dbReference>
<dbReference type="RefSeq" id="WP_366290553.1">
    <property type="nucleotide sequence ID" value="NZ_CP159992.1"/>
</dbReference>
<feature type="transmembrane region" description="Helical" evidence="1">
    <location>
        <begin position="101"/>
        <end position="119"/>
    </location>
</feature>
<keyword evidence="1" id="KW-0472">Membrane</keyword>
<feature type="transmembrane region" description="Helical" evidence="1">
    <location>
        <begin position="75"/>
        <end position="94"/>
    </location>
</feature>
<gene>
    <name evidence="2" type="ORF">ABXS70_21005</name>
</gene>